<dbReference type="InterPro" id="IPR007214">
    <property type="entry name" value="YbaK/aa-tRNA-synth-assoc-dom"/>
</dbReference>
<dbReference type="Gene3D" id="1.10.3210.10">
    <property type="entry name" value="Hypothetical protein af1432"/>
    <property type="match status" value="1"/>
</dbReference>
<dbReference type="Gene3D" id="3.90.960.10">
    <property type="entry name" value="YbaK/aminoacyl-tRNA synthetase-associated domain"/>
    <property type="match status" value="1"/>
</dbReference>
<proteinExistence type="predicted"/>
<dbReference type="InterPro" id="IPR036754">
    <property type="entry name" value="YbaK/aa-tRNA-synt-asso_dom_sf"/>
</dbReference>
<dbReference type="Pfam" id="PF08668">
    <property type="entry name" value="HDOD"/>
    <property type="match status" value="1"/>
</dbReference>
<dbReference type="InterPro" id="IPR013976">
    <property type="entry name" value="HDOD"/>
</dbReference>
<dbReference type="PANTHER" id="PTHR33525:SF3">
    <property type="entry name" value="RIBONUCLEASE Y"/>
    <property type="match status" value="1"/>
</dbReference>
<dbReference type="PANTHER" id="PTHR33525">
    <property type="match status" value="1"/>
</dbReference>
<dbReference type="SUPFAM" id="SSF109604">
    <property type="entry name" value="HD-domain/PDEase-like"/>
    <property type="match status" value="1"/>
</dbReference>
<evidence type="ECO:0000313" key="2">
    <source>
        <dbReference type="EMBL" id="MFK4753018.1"/>
    </source>
</evidence>
<dbReference type="EMBL" id="JBBKTX010000013">
    <property type="protein sequence ID" value="MFK4753018.1"/>
    <property type="molecule type" value="Genomic_DNA"/>
</dbReference>
<comment type="caution">
    <text evidence="2">The sequence shown here is derived from an EMBL/GenBank/DDBJ whole genome shotgun (WGS) entry which is preliminary data.</text>
</comment>
<protein>
    <submittedName>
        <fullName evidence="2">HDOD domain-containing protein</fullName>
    </submittedName>
</protein>
<dbReference type="RefSeq" id="WP_416206124.1">
    <property type="nucleotide sequence ID" value="NZ_JBBKTX010000013.1"/>
</dbReference>
<dbReference type="PIRSF" id="PIRSF036888">
    <property type="entry name" value="HDGYPm_UCP036888"/>
    <property type="match status" value="1"/>
</dbReference>
<dbReference type="InterPro" id="IPR052340">
    <property type="entry name" value="RNase_Y/CdgJ"/>
</dbReference>
<accession>A0ABW8NJ75</accession>
<dbReference type="Proteomes" id="UP001620597">
    <property type="component" value="Unassembled WGS sequence"/>
</dbReference>
<keyword evidence="3" id="KW-1185">Reference proteome</keyword>
<evidence type="ECO:0000313" key="3">
    <source>
        <dbReference type="Proteomes" id="UP001620597"/>
    </source>
</evidence>
<evidence type="ECO:0000259" key="1">
    <source>
        <dbReference type="PROSITE" id="PS51833"/>
    </source>
</evidence>
<feature type="domain" description="HDOD" evidence="1">
    <location>
        <begin position="193"/>
        <end position="393"/>
    </location>
</feature>
<dbReference type="PROSITE" id="PS51833">
    <property type="entry name" value="HDOD"/>
    <property type="match status" value="1"/>
</dbReference>
<dbReference type="SUPFAM" id="SSF55826">
    <property type="entry name" value="YbaK/ProRS associated domain"/>
    <property type="match status" value="1"/>
</dbReference>
<gene>
    <name evidence="2" type="ORF">WG929_11405</name>
</gene>
<dbReference type="InterPro" id="IPR014627">
    <property type="entry name" value="UCP036888_HDGYP-like"/>
</dbReference>
<dbReference type="Pfam" id="PF04073">
    <property type="entry name" value="tRNA_edit"/>
    <property type="match status" value="1"/>
</dbReference>
<reference evidence="2 3" key="1">
    <citation type="submission" date="2024-03" db="EMBL/GenBank/DDBJ databases">
        <title>High-quality draft genome sequence of Oceanobacter sp. wDCs-4.</title>
        <authorList>
            <person name="Dong C."/>
        </authorList>
    </citation>
    <scope>NUCLEOTIDE SEQUENCE [LARGE SCALE GENOMIC DNA]</scope>
    <source>
        <strain evidence="3">wDCs-4</strain>
    </source>
</reference>
<name>A0ABW8NJ75_9GAMM</name>
<organism evidence="2 3">
    <name type="scientific">Oceanobacter antarcticus</name>
    <dbReference type="NCBI Taxonomy" id="3133425"/>
    <lineage>
        <taxon>Bacteria</taxon>
        <taxon>Pseudomonadati</taxon>
        <taxon>Pseudomonadota</taxon>
        <taxon>Gammaproteobacteria</taxon>
        <taxon>Oceanospirillales</taxon>
        <taxon>Oceanospirillaceae</taxon>
        <taxon>Oceanobacter</taxon>
    </lineage>
</organism>
<sequence>MAFLASVKKALGQWNIHHTTSDDTTGDPTMIMDSATPAPGSLAKVIFLKDVHGRVQVLIPSNRLLDLNQLAHQLGRQFTALSPDELQALKQKLGLDDSPALPQLTQIESLIDHSLLELDELYIQSSTTNTCLRLPADQFRALTTRSHIGHYSAPIQTDLYHATTAEDTNDINAAVRQFTPLRIQQRLQDTLDLPPLPETARRIIELRIDPNADTVSLAQAVELDPSMSAQILSWARSPYYRSRGNITTVEEAVLRVLGFDLVMNLALGLALGRSLDVPREGPKGYTPFWQQAVLGAALASDLARRCKLKNRPDSGLAYLCGLLHNFGFLVLAHVFPPQFSLINRHIEANPHINRCYIERHLLALTREQIAASLLQQWDLPEEVVVALRQQHNPHYDGEHAVYARILNVTTRSLRAHGYGDGPQEALDPDTLSALGLSDNAAGEAIEELVSHVGELSDLVQALSA</sequence>